<dbReference type="InterPro" id="IPR000433">
    <property type="entry name" value="Znf_ZZ"/>
</dbReference>
<evidence type="ECO:0000256" key="1">
    <source>
        <dbReference type="ARBA" id="ARBA00022723"/>
    </source>
</evidence>
<dbReference type="InterPro" id="IPR043145">
    <property type="entry name" value="Znf_ZZ_sf"/>
</dbReference>
<dbReference type="EMBL" id="JAIWYP010000003">
    <property type="protein sequence ID" value="KAH3850310.1"/>
    <property type="molecule type" value="Genomic_DNA"/>
</dbReference>
<keyword evidence="5" id="KW-0328">Glycosyltransferase</keyword>
<dbReference type="AlphaFoldDB" id="A0A9D4L1W1"/>
<evidence type="ECO:0000256" key="3">
    <source>
        <dbReference type="ARBA" id="ARBA00022833"/>
    </source>
</evidence>
<evidence type="ECO:0000256" key="4">
    <source>
        <dbReference type="PROSITE-ProRule" id="PRU00228"/>
    </source>
</evidence>
<comment type="caution">
    <text evidence="8">The sequence shown here is derived from an EMBL/GenBank/DDBJ whole genome shotgun (WGS) entry which is preliminary data.</text>
</comment>
<evidence type="ECO:0000256" key="5">
    <source>
        <dbReference type="RuleBase" id="RU362114"/>
    </source>
</evidence>
<dbReference type="SMART" id="SM00291">
    <property type="entry name" value="ZnF_ZZ"/>
    <property type="match status" value="2"/>
</dbReference>
<dbReference type="InterPro" id="IPR051712">
    <property type="entry name" value="ARTD-AVP"/>
</dbReference>
<reference evidence="8" key="1">
    <citation type="journal article" date="2019" name="bioRxiv">
        <title>The Genome of the Zebra Mussel, Dreissena polymorpha: A Resource for Invasive Species Research.</title>
        <authorList>
            <person name="McCartney M.A."/>
            <person name="Auch B."/>
            <person name="Kono T."/>
            <person name="Mallez S."/>
            <person name="Zhang Y."/>
            <person name="Obille A."/>
            <person name="Becker A."/>
            <person name="Abrahante J.E."/>
            <person name="Garbe J."/>
            <person name="Badalamenti J.P."/>
            <person name="Herman A."/>
            <person name="Mangelson H."/>
            <person name="Liachko I."/>
            <person name="Sullivan S."/>
            <person name="Sone E.D."/>
            <person name="Koren S."/>
            <person name="Silverstein K.A.T."/>
            <person name="Beckman K.B."/>
            <person name="Gohl D.M."/>
        </authorList>
    </citation>
    <scope>NUCLEOTIDE SEQUENCE</scope>
    <source>
        <strain evidence="8">Duluth1</strain>
        <tissue evidence="8">Whole animal</tissue>
    </source>
</reference>
<name>A0A9D4L1W1_DREPO</name>
<dbReference type="GO" id="GO:0008270">
    <property type="term" value="F:zinc ion binding"/>
    <property type="evidence" value="ECO:0007669"/>
    <property type="project" value="UniProtKB-KW"/>
</dbReference>
<proteinExistence type="predicted"/>
<dbReference type="CDD" id="cd01439">
    <property type="entry name" value="TCCD_inducible_PARP_like"/>
    <property type="match status" value="1"/>
</dbReference>
<evidence type="ECO:0000259" key="6">
    <source>
        <dbReference type="PROSITE" id="PS50135"/>
    </source>
</evidence>
<dbReference type="EC" id="2.4.2.-" evidence="5"/>
<keyword evidence="5" id="KW-0808">Transferase</keyword>
<dbReference type="PANTHER" id="PTHR45740:SF2">
    <property type="entry name" value="POLY [ADP-RIBOSE] POLYMERASE"/>
    <property type="match status" value="1"/>
</dbReference>
<keyword evidence="1" id="KW-0479">Metal-binding</keyword>
<dbReference type="PROSITE" id="PS51059">
    <property type="entry name" value="PARP_CATALYTIC"/>
    <property type="match status" value="1"/>
</dbReference>
<keyword evidence="2 4" id="KW-0863">Zinc-finger</keyword>
<evidence type="ECO:0000256" key="2">
    <source>
        <dbReference type="ARBA" id="ARBA00022771"/>
    </source>
</evidence>
<sequence>MTDTDLGDLYAYSGTSHEGIGCDVCGVCPTRGYLWKCRDCLAYDMCSTCYENNRYMHDMSHSFIKMIHQTKVLAHVEGSRASSFQALPTKRDRSTNNDSGTSHEGIGCDVCGVCPIRGTRWMCRDCLAYDMCSTCYENKRYMHDMSHSFIKMIHQTKVLKEQKEKLEVPETPSFLPSDWTKMKPDEHLKKVNLASSSEEYMTVLGKFTETLDKDIISIRRVQNKFLWEVYFLKRKQMEGMNGKIGANEKNLFHGTKPDIIQSVCAHNLDMRLAGTNVGAILGNGTYFALKAKMSDSYATPDHETGHRFMLQCRVLVGHCTKGKKDLRRPPEVAHKSEGQIRLYDSCVDDVRNPSIFCIFDHVQYYPEYIIEYK</sequence>
<accession>A0A9D4L1W1</accession>
<keyword evidence="3" id="KW-0862">Zinc</keyword>
<dbReference type="SUPFAM" id="SSF56399">
    <property type="entry name" value="ADP-ribosylation"/>
    <property type="match status" value="1"/>
</dbReference>
<feature type="domain" description="ZZ-type" evidence="6">
    <location>
        <begin position="103"/>
        <end position="157"/>
    </location>
</feature>
<dbReference type="GO" id="GO:0005634">
    <property type="term" value="C:nucleus"/>
    <property type="evidence" value="ECO:0007669"/>
    <property type="project" value="TreeGrafter"/>
</dbReference>
<gene>
    <name evidence="8" type="ORF">DPMN_092719</name>
</gene>
<reference evidence="8" key="2">
    <citation type="submission" date="2020-11" db="EMBL/GenBank/DDBJ databases">
        <authorList>
            <person name="McCartney M.A."/>
            <person name="Auch B."/>
            <person name="Kono T."/>
            <person name="Mallez S."/>
            <person name="Becker A."/>
            <person name="Gohl D.M."/>
            <person name="Silverstein K.A.T."/>
            <person name="Koren S."/>
            <person name="Bechman K.B."/>
            <person name="Herman A."/>
            <person name="Abrahante J.E."/>
            <person name="Garbe J."/>
        </authorList>
    </citation>
    <scope>NUCLEOTIDE SEQUENCE</scope>
    <source>
        <strain evidence="8">Duluth1</strain>
        <tissue evidence="8">Whole animal</tissue>
    </source>
</reference>
<dbReference type="Pfam" id="PF00644">
    <property type="entry name" value="PARP"/>
    <property type="match status" value="1"/>
</dbReference>
<dbReference type="Gene3D" id="3.90.228.10">
    <property type="match status" value="1"/>
</dbReference>
<keyword evidence="5" id="KW-0520">NAD</keyword>
<dbReference type="Pfam" id="PF00569">
    <property type="entry name" value="ZZ"/>
    <property type="match status" value="2"/>
</dbReference>
<feature type="domain" description="ZZ-type" evidence="6">
    <location>
        <begin position="17"/>
        <end position="71"/>
    </location>
</feature>
<dbReference type="PROSITE" id="PS50135">
    <property type="entry name" value="ZF_ZZ_2"/>
    <property type="match status" value="2"/>
</dbReference>
<organism evidence="8 9">
    <name type="scientific">Dreissena polymorpha</name>
    <name type="common">Zebra mussel</name>
    <name type="synonym">Mytilus polymorpha</name>
    <dbReference type="NCBI Taxonomy" id="45954"/>
    <lineage>
        <taxon>Eukaryota</taxon>
        <taxon>Metazoa</taxon>
        <taxon>Spiralia</taxon>
        <taxon>Lophotrochozoa</taxon>
        <taxon>Mollusca</taxon>
        <taxon>Bivalvia</taxon>
        <taxon>Autobranchia</taxon>
        <taxon>Heteroconchia</taxon>
        <taxon>Euheterodonta</taxon>
        <taxon>Imparidentia</taxon>
        <taxon>Neoheterodontei</taxon>
        <taxon>Myida</taxon>
        <taxon>Dreissenoidea</taxon>
        <taxon>Dreissenidae</taxon>
        <taxon>Dreissena</taxon>
    </lineage>
</organism>
<evidence type="ECO:0000313" key="8">
    <source>
        <dbReference type="EMBL" id="KAH3850310.1"/>
    </source>
</evidence>
<dbReference type="GO" id="GO:0003950">
    <property type="term" value="F:NAD+ poly-ADP-ribosyltransferase activity"/>
    <property type="evidence" value="ECO:0007669"/>
    <property type="project" value="UniProtKB-UniRule"/>
</dbReference>
<dbReference type="Gene3D" id="3.30.60.90">
    <property type="match status" value="2"/>
</dbReference>
<dbReference type="PANTHER" id="PTHR45740">
    <property type="entry name" value="POLY [ADP-RIBOSE] POLYMERASE"/>
    <property type="match status" value="1"/>
</dbReference>
<dbReference type="Proteomes" id="UP000828390">
    <property type="component" value="Unassembled WGS sequence"/>
</dbReference>
<dbReference type="OrthoDB" id="408612at2759"/>
<dbReference type="PROSITE" id="PS01357">
    <property type="entry name" value="ZF_ZZ_1"/>
    <property type="match status" value="1"/>
</dbReference>
<feature type="domain" description="PARP catalytic" evidence="7">
    <location>
        <begin position="175"/>
        <end position="373"/>
    </location>
</feature>
<keyword evidence="9" id="KW-1185">Reference proteome</keyword>
<evidence type="ECO:0000259" key="7">
    <source>
        <dbReference type="PROSITE" id="PS51059"/>
    </source>
</evidence>
<dbReference type="GO" id="GO:1990404">
    <property type="term" value="F:NAD+-protein mono-ADP-ribosyltransferase activity"/>
    <property type="evidence" value="ECO:0007669"/>
    <property type="project" value="TreeGrafter"/>
</dbReference>
<dbReference type="InterPro" id="IPR012317">
    <property type="entry name" value="Poly(ADP-ribose)pol_cat_dom"/>
</dbReference>
<protein>
    <recommendedName>
        <fullName evidence="5">Poly [ADP-ribose] polymerase</fullName>
        <shortName evidence="5">PARP</shortName>
        <ecNumber evidence="5">2.4.2.-</ecNumber>
    </recommendedName>
</protein>
<evidence type="ECO:0000313" key="9">
    <source>
        <dbReference type="Proteomes" id="UP000828390"/>
    </source>
</evidence>
<dbReference type="SUPFAM" id="SSF57850">
    <property type="entry name" value="RING/U-box"/>
    <property type="match status" value="2"/>
</dbReference>